<feature type="compositionally biased region" description="Polar residues" evidence="12">
    <location>
        <begin position="300"/>
        <end position="315"/>
    </location>
</feature>
<gene>
    <name evidence="14" type="ORF">BDV25DRAFT_126501</name>
</gene>
<keyword evidence="6" id="KW-0539">Nucleus</keyword>
<evidence type="ECO:0000256" key="4">
    <source>
        <dbReference type="ARBA" id="ARBA00023015"/>
    </source>
</evidence>
<evidence type="ECO:0000256" key="2">
    <source>
        <dbReference type="ARBA" id="ARBA00004496"/>
    </source>
</evidence>
<accession>A0A5N6U6X6</accession>
<keyword evidence="15" id="KW-1185">Reference proteome</keyword>
<feature type="compositionally biased region" description="Basic residues" evidence="12">
    <location>
        <begin position="1039"/>
        <end position="1053"/>
    </location>
</feature>
<dbReference type="GO" id="GO:0005634">
    <property type="term" value="C:nucleus"/>
    <property type="evidence" value="ECO:0007669"/>
    <property type="project" value="UniProtKB-SubCell"/>
</dbReference>
<comment type="similarity">
    <text evidence="7">Belongs to the velvet family. VeA subfamily.</text>
</comment>
<dbReference type="InterPro" id="IPR038491">
    <property type="entry name" value="Velvet_dom_sf"/>
</dbReference>
<evidence type="ECO:0000313" key="14">
    <source>
        <dbReference type="EMBL" id="KAE8154403.1"/>
    </source>
</evidence>
<feature type="compositionally biased region" description="Polar residues" evidence="12">
    <location>
        <begin position="427"/>
        <end position="456"/>
    </location>
</feature>
<organism evidence="14 15">
    <name type="scientific">Aspergillus avenaceus</name>
    <dbReference type="NCBI Taxonomy" id="36643"/>
    <lineage>
        <taxon>Eukaryota</taxon>
        <taxon>Fungi</taxon>
        <taxon>Dikarya</taxon>
        <taxon>Ascomycota</taxon>
        <taxon>Pezizomycotina</taxon>
        <taxon>Eurotiomycetes</taxon>
        <taxon>Eurotiomycetidae</taxon>
        <taxon>Eurotiales</taxon>
        <taxon>Aspergillaceae</taxon>
        <taxon>Aspergillus</taxon>
        <taxon>Aspergillus subgen. Circumdati</taxon>
    </lineage>
</organism>
<feature type="compositionally biased region" description="Polar residues" evidence="12">
    <location>
        <begin position="1054"/>
        <end position="1068"/>
    </location>
</feature>
<keyword evidence="5" id="KW-0804">Transcription</keyword>
<feature type="region of interest" description="Disordered" evidence="12">
    <location>
        <begin position="242"/>
        <end position="483"/>
    </location>
</feature>
<dbReference type="InterPro" id="IPR037525">
    <property type="entry name" value="Velvet_dom"/>
</dbReference>
<sequence>MATRAPLAPPPNETESTVSRITREGKKLTYKLNVMQQPERARACGAGAKCTLKTDSSADRRPVDPPPVVELRVFESDPNDDLHQTDITFAYNANFFLYATLETARPMAQGRYAPNPTCPVLTGVPVAGVAYLDRPSQAGYFIFPDLSVRHEGVYRLNFHLYEETKDSKDANENAPIQPSMPVSSKPMAPKSFLDFRLEVVSVPFTVFSAKKFPGLTTSTSLSRVIAEQGCRVRIRRDVRMRRRGEKRQDDYEYDEERVYRSSDRYSTPDAAYAGTPVERPRSTSISTVDHYPYGPDAQRRPSSTEYGFQTAQPYQRSMPPAPAPAASSTPAPAPPSHASFSSHLSFGSTQPQYQAPQLPPTPQSATTPTNVYSPHPSYPHVRNPSISTDYEPTGYPYPPSRMPAERPSYPKAGLPPLRLEPPKLLNIQPSEPRSSDPNAYQSVPSTARSQTPSSMVPSLPPLKALSGDYASHPQPPNCMAQSPIHDFGSAKKLLWDTGASLTKRSYEDSFGHDDRPLYNGMRPDSDGYPSRRLSDASRSYFNDGPEEDVTQASRQLYDSLASATDRTDTQRKHSRTDTYYDTDDWWSGSETSGQFDDADESDSIHSAKRRRSNEYYDQHQQQSLPRKPELGSRWPFHSRASSHGSPRGATGRHARPSRGRRSRFVEGMMNDSVSEKPPSIFLREGKSAHGDGQTRNSGIFRFGKAIASAFNPFGGWGEMWKGAAEANKQQQTDDAIARAEKAYAELKKAGYKGAVKGKYTTGMEQSNPVAEQTWASIHEKMDYRRHSRQFSGEAHETSGSLRTSFQDLRRARSSLGITSIIPRRSEDADQPGDSVRKQKSKKELQRQAKLIRRVSTLEEKLERARRELQELMGEEALPRPWTDHYSICQDPAHQRRFVPGALPSLPSERLLYNIDPVTPTSFPLPGRSLSEPLRDIPPQIAEPIEMPTITKSPLIPNNTLTVDSPSLKRKSPDPESQTPQPNPEETTVQTSDSSRRSKLPKTLVTDSPGSVDRKQQHQQQTQTHTPTKPSVSPSEERGRRRRSSQPLRSHSKRSPSAQRRASNSQNRGGPSLRMKKGRADLRSHARTNNNSLDKENQHHSDQDTDMVLSDASPNTSPSKRKEKYTYNYIPPVPPLPKDLAATAAKVDRRLARQIGKPQRRKLRNANGEIVEEFKWPGDIF</sequence>
<feature type="compositionally biased region" description="Polar residues" evidence="12">
    <location>
        <begin position="949"/>
        <end position="964"/>
    </location>
</feature>
<feature type="region of interest" description="Disordered" evidence="12">
    <location>
        <begin position="505"/>
        <end position="678"/>
    </location>
</feature>
<evidence type="ECO:0000256" key="1">
    <source>
        <dbReference type="ARBA" id="ARBA00004123"/>
    </source>
</evidence>
<feature type="compositionally biased region" description="Basic and acidic residues" evidence="12">
    <location>
        <begin position="1092"/>
        <end position="1102"/>
    </location>
</feature>
<evidence type="ECO:0000256" key="7">
    <source>
        <dbReference type="ARBA" id="ARBA00038005"/>
    </source>
</evidence>
<feature type="compositionally biased region" description="Low complexity" evidence="12">
    <location>
        <begin position="414"/>
        <end position="425"/>
    </location>
</feature>
<dbReference type="Proteomes" id="UP000325780">
    <property type="component" value="Unassembled WGS sequence"/>
</dbReference>
<feature type="compositionally biased region" description="Polar residues" evidence="12">
    <location>
        <begin position="363"/>
        <end position="372"/>
    </location>
</feature>
<dbReference type="GO" id="GO:0034250">
    <property type="term" value="P:positive regulation of amide metabolic process"/>
    <property type="evidence" value="ECO:0007669"/>
    <property type="project" value="UniProtKB-ARBA"/>
</dbReference>
<protein>
    <recommendedName>
        <fullName evidence="8">Developmental and secondary metabolism regulator veA</fullName>
    </recommendedName>
    <alternativeName>
        <fullName evidence="9">Velvet complex subunit A</fullName>
    </alternativeName>
</protein>
<dbReference type="PROSITE" id="PS51821">
    <property type="entry name" value="VELVET"/>
    <property type="match status" value="1"/>
</dbReference>
<reference evidence="14 15" key="1">
    <citation type="submission" date="2019-04" db="EMBL/GenBank/DDBJ databases">
        <title>Friends and foes A comparative genomics study of 23 Aspergillus species from section Flavi.</title>
        <authorList>
            <consortium name="DOE Joint Genome Institute"/>
            <person name="Kjaerbolling I."/>
            <person name="Vesth T."/>
            <person name="Frisvad J.C."/>
            <person name="Nybo J.L."/>
            <person name="Theobald S."/>
            <person name="Kildgaard S."/>
            <person name="Isbrandt T."/>
            <person name="Kuo A."/>
            <person name="Sato A."/>
            <person name="Lyhne E.K."/>
            <person name="Kogle M.E."/>
            <person name="Wiebenga A."/>
            <person name="Kun R.S."/>
            <person name="Lubbers R.J."/>
            <person name="Makela M.R."/>
            <person name="Barry K."/>
            <person name="Chovatia M."/>
            <person name="Clum A."/>
            <person name="Daum C."/>
            <person name="Haridas S."/>
            <person name="He G."/>
            <person name="LaButti K."/>
            <person name="Lipzen A."/>
            <person name="Mondo S."/>
            <person name="Riley R."/>
            <person name="Salamov A."/>
            <person name="Simmons B.A."/>
            <person name="Magnuson J.K."/>
            <person name="Henrissat B."/>
            <person name="Mortensen U.H."/>
            <person name="Larsen T.O."/>
            <person name="Devries R.P."/>
            <person name="Grigoriev I.V."/>
            <person name="Machida M."/>
            <person name="Baker S.E."/>
            <person name="Andersen M.R."/>
        </authorList>
    </citation>
    <scope>NUCLEOTIDE SEQUENCE [LARGE SCALE GENOMIC DNA]</scope>
    <source>
        <strain evidence="14 15">IBT 18842</strain>
    </source>
</reference>
<keyword evidence="11" id="KW-0175">Coiled coil</keyword>
<feature type="coiled-coil region" evidence="11">
    <location>
        <begin position="847"/>
        <end position="874"/>
    </location>
</feature>
<feature type="region of interest" description="Disordered" evidence="12">
    <location>
        <begin position="947"/>
        <end position="1136"/>
    </location>
</feature>
<comment type="subcellular location">
    <subcellularLocation>
        <location evidence="2">Cytoplasm</location>
    </subcellularLocation>
    <subcellularLocation>
        <location evidence="1">Nucleus</location>
    </subcellularLocation>
</comment>
<dbReference type="GO" id="GO:0005737">
    <property type="term" value="C:cytoplasm"/>
    <property type="evidence" value="ECO:0007669"/>
    <property type="project" value="UniProtKB-SubCell"/>
</dbReference>
<keyword evidence="3" id="KW-0963">Cytoplasm</keyword>
<evidence type="ECO:0000259" key="13">
    <source>
        <dbReference type="PROSITE" id="PS51821"/>
    </source>
</evidence>
<dbReference type="EMBL" id="ML742029">
    <property type="protein sequence ID" value="KAE8154403.1"/>
    <property type="molecule type" value="Genomic_DNA"/>
</dbReference>
<feature type="region of interest" description="Disordered" evidence="12">
    <location>
        <begin position="816"/>
        <end position="847"/>
    </location>
</feature>
<dbReference type="Pfam" id="PF11754">
    <property type="entry name" value="Velvet"/>
    <property type="match status" value="2"/>
</dbReference>
<name>A0A5N6U6X6_ASPAV</name>
<feature type="compositionally biased region" description="Basic residues" evidence="12">
    <location>
        <begin position="650"/>
        <end position="662"/>
    </location>
</feature>
<feature type="compositionally biased region" description="Polar residues" evidence="12">
    <location>
        <begin position="974"/>
        <end position="992"/>
    </location>
</feature>
<evidence type="ECO:0000256" key="11">
    <source>
        <dbReference type="SAM" id="Coils"/>
    </source>
</evidence>
<dbReference type="Gene3D" id="2.60.40.3960">
    <property type="entry name" value="Velvet domain"/>
    <property type="match status" value="1"/>
</dbReference>
<dbReference type="FunFam" id="2.60.40.3960:FF:000001">
    <property type="entry name" value="Sexual development activator VeA"/>
    <property type="match status" value="1"/>
</dbReference>
<keyword evidence="4" id="KW-0805">Transcription regulation</keyword>
<feature type="compositionally biased region" description="Low complexity" evidence="12">
    <location>
        <begin position="1017"/>
        <end position="1033"/>
    </location>
</feature>
<feature type="compositionally biased region" description="Basic and acidic residues" evidence="12">
    <location>
        <begin position="565"/>
        <end position="578"/>
    </location>
</feature>
<comment type="subunit">
    <text evidence="10">Component of the heterotrimeric velvet complex composed of laeA, veA and velB; VeA acting as a bridging protein between laeA and velB.</text>
</comment>
<evidence type="ECO:0000256" key="12">
    <source>
        <dbReference type="SAM" id="MobiDB-lite"/>
    </source>
</evidence>
<feature type="compositionally biased region" description="Polar residues" evidence="12">
    <location>
        <begin position="343"/>
        <end position="355"/>
    </location>
</feature>
<dbReference type="GO" id="GO:0051176">
    <property type="term" value="P:positive regulation of sulfur metabolic process"/>
    <property type="evidence" value="ECO:0007669"/>
    <property type="project" value="UniProtKB-ARBA"/>
</dbReference>
<evidence type="ECO:0000256" key="5">
    <source>
        <dbReference type="ARBA" id="ARBA00023163"/>
    </source>
</evidence>
<dbReference type="PANTHER" id="PTHR33572">
    <property type="entry name" value="SPORE DEVELOPMENT REGULATOR VOSA"/>
    <property type="match status" value="1"/>
</dbReference>
<dbReference type="GO" id="GO:0043455">
    <property type="term" value="P:regulation of secondary metabolic process"/>
    <property type="evidence" value="ECO:0007669"/>
    <property type="project" value="UniProtKB-ARBA"/>
</dbReference>
<evidence type="ECO:0000256" key="8">
    <source>
        <dbReference type="ARBA" id="ARBA00041053"/>
    </source>
</evidence>
<dbReference type="InterPro" id="IPR021740">
    <property type="entry name" value="Velvet"/>
</dbReference>
<evidence type="ECO:0000256" key="10">
    <source>
        <dbReference type="ARBA" id="ARBA00064248"/>
    </source>
</evidence>
<dbReference type="PANTHER" id="PTHR33572:SF14">
    <property type="entry name" value="DEVELOPMENTAL AND SECONDARY METABOLISM REGULATOR VEA"/>
    <property type="match status" value="1"/>
</dbReference>
<feature type="compositionally biased region" description="Low complexity" evidence="12">
    <location>
        <begin position="324"/>
        <end position="342"/>
    </location>
</feature>
<feature type="region of interest" description="Disordered" evidence="12">
    <location>
        <begin position="1"/>
        <end position="23"/>
    </location>
</feature>
<proteinExistence type="inferred from homology"/>
<feature type="domain" description="Velvet" evidence="13">
    <location>
        <begin position="25"/>
        <end position="235"/>
    </location>
</feature>
<evidence type="ECO:0000256" key="3">
    <source>
        <dbReference type="ARBA" id="ARBA00022490"/>
    </source>
</evidence>
<feature type="compositionally biased region" description="Basic and acidic residues" evidence="12">
    <location>
        <begin position="505"/>
        <end position="516"/>
    </location>
</feature>
<feature type="compositionally biased region" description="Polar residues" evidence="12">
    <location>
        <begin position="550"/>
        <end position="564"/>
    </location>
</feature>
<evidence type="ECO:0000256" key="6">
    <source>
        <dbReference type="ARBA" id="ARBA00023242"/>
    </source>
</evidence>
<dbReference type="OrthoDB" id="5384689at2759"/>
<evidence type="ECO:0000256" key="9">
    <source>
        <dbReference type="ARBA" id="ARBA00043152"/>
    </source>
</evidence>
<dbReference type="AlphaFoldDB" id="A0A5N6U6X6"/>
<feature type="compositionally biased region" description="Basic and acidic residues" evidence="12">
    <location>
        <begin position="246"/>
        <end position="263"/>
    </location>
</feature>
<evidence type="ECO:0000313" key="15">
    <source>
        <dbReference type="Proteomes" id="UP000325780"/>
    </source>
</evidence>